<evidence type="ECO:0000313" key="8">
    <source>
        <dbReference type="EMBL" id="MEX3747548.1"/>
    </source>
</evidence>
<evidence type="ECO:0000256" key="2">
    <source>
        <dbReference type="ARBA" id="ARBA00022448"/>
    </source>
</evidence>
<keyword evidence="4 6" id="KW-1133">Transmembrane helix</keyword>
<feature type="transmembrane region" description="Helical" evidence="6">
    <location>
        <begin position="130"/>
        <end position="152"/>
    </location>
</feature>
<dbReference type="InterPro" id="IPR053160">
    <property type="entry name" value="MFS_DHA3_Transporter"/>
</dbReference>
<dbReference type="InterPro" id="IPR036259">
    <property type="entry name" value="MFS_trans_sf"/>
</dbReference>
<accession>A0ABV3W3C6</accession>
<feature type="transmembrane region" description="Helical" evidence="6">
    <location>
        <begin position="243"/>
        <end position="261"/>
    </location>
</feature>
<dbReference type="PANTHER" id="PTHR23530:SF1">
    <property type="entry name" value="PERMEASE, MAJOR FACILITATOR SUPERFAMILY-RELATED"/>
    <property type="match status" value="1"/>
</dbReference>
<dbReference type="Gene3D" id="1.20.1250.20">
    <property type="entry name" value="MFS general substrate transporter like domains"/>
    <property type="match status" value="1"/>
</dbReference>
<keyword evidence="2" id="KW-0813">Transport</keyword>
<feature type="transmembrane region" description="Helical" evidence="6">
    <location>
        <begin position="273"/>
        <end position="290"/>
    </location>
</feature>
<feature type="transmembrane region" description="Helical" evidence="6">
    <location>
        <begin position="7"/>
        <end position="28"/>
    </location>
</feature>
<feature type="transmembrane region" description="Helical" evidence="6">
    <location>
        <begin position="330"/>
        <end position="352"/>
    </location>
</feature>
<keyword evidence="5 6" id="KW-0472">Membrane</keyword>
<dbReference type="EMBL" id="JBFRHK010000016">
    <property type="protein sequence ID" value="MEX3747548.1"/>
    <property type="molecule type" value="Genomic_DNA"/>
</dbReference>
<feature type="transmembrane region" description="Helical" evidence="6">
    <location>
        <begin position="208"/>
        <end position="228"/>
    </location>
</feature>
<gene>
    <name evidence="8" type="ORF">AB1300_20760</name>
</gene>
<dbReference type="Proteomes" id="UP001558534">
    <property type="component" value="Unassembled WGS sequence"/>
</dbReference>
<comment type="subcellular location">
    <subcellularLocation>
        <location evidence="1">Cell membrane</location>
        <topology evidence="1">Multi-pass membrane protein</topology>
    </subcellularLocation>
</comment>
<dbReference type="InterPro" id="IPR011701">
    <property type="entry name" value="MFS"/>
</dbReference>
<protein>
    <submittedName>
        <fullName evidence="8">MFS transporter</fullName>
    </submittedName>
</protein>
<feature type="transmembrane region" description="Helical" evidence="6">
    <location>
        <begin position="67"/>
        <end position="84"/>
    </location>
</feature>
<reference evidence="8 9" key="1">
    <citation type="submission" date="2024-07" db="EMBL/GenBank/DDBJ databases">
        <title>Characterization of a bacterium isolated from hydrolysated instant sea cucumber by whole-genome sequencing and metabolomics.</title>
        <authorList>
            <person name="Luo X."/>
            <person name="Zhang Z."/>
            <person name="Zheng Z."/>
            <person name="Zhang W."/>
            <person name="Ming T."/>
            <person name="Jiao L."/>
            <person name="Su X."/>
            <person name="Kong F."/>
            <person name="Xu J."/>
        </authorList>
    </citation>
    <scope>NUCLEOTIDE SEQUENCE [LARGE SCALE GENOMIC DNA]</scope>
    <source>
        <strain evidence="8 9">XL-2024</strain>
    </source>
</reference>
<keyword evidence="3 6" id="KW-0812">Transmembrane</keyword>
<feature type="transmembrane region" description="Helical" evidence="6">
    <location>
        <begin position="358"/>
        <end position="381"/>
    </location>
</feature>
<dbReference type="PROSITE" id="PS50850">
    <property type="entry name" value="MFS"/>
    <property type="match status" value="1"/>
</dbReference>
<evidence type="ECO:0000313" key="9">
    <source>
        <dbReference type="Proteomes" id="UP001558534"/>
    </source>
</evidence>
<feature type="domain" description="Major facilitator superfamily (MFS) profile" evidence="7">
    <location>
        <begin position="1"/>
        <end position="384"/>
    </location>
</feature>
<dbReference type="InterPro" id="IPR020846">
    <property type="entry name" value="MFS_dom"/>
</dbReference>
<feature type="transmembrane region" description="Helical" evidence="6">
    <location>
        <begin position="158"/>
        <end position="177"/>
    </location>
</feature>
<keyword evidence="9" id="KW-1185">Reference proteome</keyword>
<dbReference type="PANTHER" id="PTHR23530">
    <property type="entry name" value="TRANSPORT PROTEIN-RELATED"/>
    <property type="match status" value="1"/>
</dbReference>
<name>A0ABV3W3C6_9BACI</name>
<feature type="transmembrane region" description="Helical" evidence="6">
    <location>
        <begin position="90"/>
        <end position="109"/>
    </location>
</feature>
<evidence type="ECO:0000256" key="5">
    <source>
        <dbReference type="ARBA" id="ARBA00023136"/>
    </source>
</evidence>
<organism evidence="8 9">
    <name type="scientific">Lysinibacillus xylanilyticus</name>
    <dbReference type="NCBI Taxonomy" id="582475"/>
    <lineage>
        <taxon>Bacteria</taxon>
        <taxon>Bacillati</taxon>
        <taxon>Bacillota</taxon>
        <taxon>Bacilli</taxon>
        <taxon>Bacillales</taxon>
        <taxon>Bacillaceae</taxon>
        <taxon>Lysinibacillus</taxon>
    </lineage>
</organism>
<proteinExistence type="predicted"/>
<feature type="transmembrane region" description="Helical" evidence="6">
    <location>
        <begin position="34"/>
        <end position="55"/>
    </location>
</feature>
<dbReference type="RefSeq" id="WP_368638078.1">
    <property type="nucleotide sequence ID" value="NZ_JBFRHK010000016.1"/>
</dbReference>
<dbReference type="Pfam" id="PF07690">
    <property type="entry name" value="MFS_1"/>
    <property type="match status" value="2"/>
</dbReference>
<evidence type="ECO:0000256" key="4">
    <source>
        <dbReference type="ARBA" id="ARBA00022989"/>
    </source>
</evidence>
<sequence>MKNRFYFYLSGFFGNFYFERGIWILYLLHLKFSLYEIGILQAILNITMTVFELPSGIISDYLRRRKTLFLGHLFIILYMLIFVFSQDFWFLALGHVIYGIGLSLISGTEESYLYESYEKEGKVESYGKGIGIYVACVTAALALSMGLGGYLQLISWHLIFYMGIFMHLLSLIFIFSLEDVDIYEKSSKQSIKSILNDSYNVLRENTTLIYLIFALAIFSSIISVYYMYGQKLLFNLQIDIKEVGLIFSIISLLQVVISLVSSRISDKYNQKDTIFFILFIILIFYLVSLINNTYVVLLAFIVINTLYALFEPITSVLFNNEVKTNIRATLLSVINLATSLIMAIIFPLIGFLGEYIDLNIVLVIVGMSSLMVCFFCLFVYFKRKQPNSIVESNSSIDIS</sequence>
<dbReference type="SUPFAM" id="SSF103473">
    <property type="entry name" value="MFS general substrate transporter"/>
    <property type="match status" value="1"/>
</dbReference>
<evidence type="ECO:0000256" key="3">
    <source>
        <dbReference type="ARBA" id="ARBA00022692"/>
    </source>
</evidence>
<evidence type="ECO:0000256" key="6">
    <source>
        <dbReference type="SAM" id="Phobius"/>
    </source>
</evidence>
<comment type="caution">
    <text evidence="8">The sequence shown here is derived from an EMBL/GenBank/DDBJ whole genome shotgun (WGS) entry which is preliminary data.</text>
</comment>
<evidence type="ECO:0000256" key="1">
    <source>
        <dbReference type="ARBA" id="ARBA00004651"/>
    </source>
</evidence>
<evidence type="ECO:0000259" key="7">
    <source>
        <dbReference type="PROSITE" id="PS50850"/>
    </source>
</evidence>
<feature type="transmembrane region" description="Helical" evidence="6">
    <location>
        <begin position="296"/>
        <end position="318"/>
    </location>
</feature>